<gene>
    <name evidence="2" type="ORF">WICMUC_003405</name>
</gene>
<dbReference type="EMBL" id="JAEUBF010000894">
    <property type="protein sequence ID" value="KAH3674260.1"/>
    <property type="molecule type" value="Genomic_DNA"/>
</dbReference>
<evidence type="ECO:0000313" key="2">
    <source>
        <dbReference type="EMBL" id="KAH3674260.1"/>
    </source>
</evidence>
<name>A0A9P8PMJ7_9ASCO</name>
<evidence type="ECO:0000256" key="1">
    <source>
        <dbReference type="SAM" id="MobiDB-lite"/>
    </source>
</evidence>
<accession>A0A9P8PMJ7</accession>
<reference evidence="2" key="1">
    <citation type="journal article" date="2021" name="Open Biol.">
        <title>Shared evolutionary footprints suggest mitochondrial oxidative damage underlies multiple complex I losses in fungi.</title>
        <authorList>
            <person name="Schikora-Tamarit M.A."/>
            <person name="Marcet-Houben M."/>
            <person name="Nosek J."/>
            <person name="Gabaldon T."/>
        </authorList>
    </citation>
    <scope>NUCLEOTIDE SEQUENCE</scope>
    <source>
        <strain evidence="2">CBS6341</strain>
    </source>
</reference>
<organism evidence="2 3">
    <name type="scientific">Wickerhamomyces mucosus</name>
    <dbReference type="NCBI Taxonomy" id="1378264"/>
    <lineage>
        <taxon>Eukaryota</taxon>
        <taxon>Fungi</taxon>
        <taxon>Dikarya</taxon>
        <taxon>Ascomycota</taxon>
        <taxon>Saccharomycotina</taxon>
        <taxon>Saccharomycetes</taxon>
        <taxon>Phaffomycetales</taxon>
        <taxon>Wickerhamomycetaceae</taxon>
        <taxon>Wickerhamomyces</taxon>
    </lineage>
</organism>
<feature type="region of interest" description="Disordered" evidence="1">
    <location>
        <begin position="59"/>
        <end position="79"/>
    </location>
</feature>
<dbReference type="Proteomes" id="UP000769528">
    <property type="component" value="Unassembled WGS sequence"/>
</dbReference>
<dbReference type="OrthoDB" id="19329at2759"/>
<reference evidence="2" key="2">
    <citation type="submission" date="2021-01" db="EMBL/GenBank/DDBJ databases">
        <authorList>
            <person name="Schikora-Tamarit M.A."/>
        </authorList>
    </citation>
    <scope>NUCLEOTIDE SEQUENCE</scope>
    <source>
        <strain evidence="2">CBS6341</strain>
    </source>
</reference>
<dbReference type="AlphaFoldDB" id="A0A9P8PMJ7"/>
<protein>
    <submittedName>
        <fullName evidence="2">Uncharacterized protein</fullName>
    </submittedName>
</protein>
<feature type="compositionally biased region" description="Low complexity" evidence="1">
    <location>
        <begin position="1"/>
        <end position="16"/>
    </location>
</feature>
<feature type="non-terminal residue" evidence="2">
    <location>
        <position position="79"/>
    </location>
</feature>
<sequence length="79" mass="8860">DTPSTPLDSPTPVPSTRETTPGVVGDREYYKSDYYKFNLRREVNGLPKLSEEEFDKLIDEQQETESISGSEDSATDDGE</sequence>
<feature type="region of interest" description="Disordered" evidence="1">
    <location>
        <begin position="1"/>
        <end position="25"/>
    </location>
</feature>
<comment type="caution">
    <text evidence="2">The sequence shown here is derived from an EMBL/GenBank/DDBJ whole genome shotgun (WGS) entry which is preliminary data.</text>
</comment>
<keyword evidence="3" id="KW-1185">Reference proteome</keyword>
<feature type="non-terminal residue" evidence="2">
    <location>
        <position position="1"/>
    </location>
</feature>
<proteinExistence type="predicted"/>
<evidence type="ECO:0000313" key="3">
    <source>
        <dbReference type="Proteomes" id="UP000769528"/>
    </source>
</evidence>